<comment type="catalytic activity">
    <reaction evidence="1">
        <text>ATP + protein L-histidine = ADP + protein N-phospho-L-histidine.</text>
        <dbReference type="EC" id="2.7.13.3"/>
    </reaction>
</comment>
<dbReference type="InterPro" id="IPR003661">
    <property type="entry name" value="HisK_dim/P_dom"/>
</dbReference>
<dbReference type="EMBL" id="FOAP01000024">
    <property type="protein sequence ID" value="SEM86296.1"/>
    <property type="molecule type" value="Genomic_DNA"/>
</dbReference>
<dbReference type="Gene3D" id="3.30.565.10">
    <property type="entry name" value="Histidine kinase-like ATPase, C-terminal domain"/>
    <property type="match status" value="1"/>
</dbReference>
<organism evidence="5 6">
    <name type="scientific">Stigmatella aurantiaca</name>
    <dbReference type="NCBI Taxonomy" id="41"/>
    <lineage>
        <taxon>Bacteria</taxon>
        <taxon>Pseudomonadati</taxon>
        <taxon>Myxococcota</taxon>
        <taxon>Myxococcia</taxon>
        <taxon>Myxococcales</taxon>
        <taxon>Cystobacterineae</taxon>
        <taxon>Archangiaceae</taxon>
        <taxon>Stigmatella</taxon>
    </lineage>
</organism>
<evidence type="ECO:0000256" key="2">
    <source>
        <dbReference type="ARBA" id="ARBA00012438"/>
    </source>
</evidence>
<dbReference type="RefSeq" id="WP_075010383.1">
    <property type="nucleotide sequence ID" value="NZ_FOAP01000024.1"/>
</dbReference>
<proteinExistence type="predicted"/>
<dbReference type="SUPFAM" id="SSF55874">
    <property type="entry name" value="ATPase domain of HSP90 chaperone/DNA topoisomerase II/histidine kinase"/>
    <property type="match status" value="1"/>
</dbReference>
<evidence type="ECO:0000256" key="1">
    <source>
        <dbReference type="ARBA" id="ARBA00000085"/>
    </source>
</evidence>
<dbReference type="PANTHER" id="PTHR43547:SF2">
    <property type="entry name" value="HYBRID SIGNAL TRANSDUCTION HISTIDINE KINASE C"/>
    <property type="match status" value="1"/>
</dbReference>
<feature type="domain" description="Histidine kinase" evidence="4">
    <location>
        <begin position="116"/>
        <end position="330"/>
    </location>
</feature>
<dbReference type="Proteomes" id="UP000182719">
    <property type="component" value="Unassembled WGS sequence"/>
</dbReference>
<accession>A0A1H8BU31</accession>
<keyword evidence="3" id="KW-0597">Phosphoprotein</keyword>
<evidence type="ECO:0000256" key="3">
    <source>
        <dbReference type="ARBA" id="ARBA00022553"/>
    </source>
</evidence>
<dbReference type="Gene3D" id="1.10.287.130">
    <property type="match status" value="1"/>
</dbReference>
<sequence length="342" mass="37454">MGQRVQEREDGTRQPPGLVLVPRQGAPRLLGRQLLEHLELEELPPFIASAADLMVQAGFRPSPGVTDCWARDGRTLGVTEAFLEDGTRWICTWPLSSPQEPLTPEATHERVRYLSLASHDLRGALANIRSYAALLLSGRIPLEPKVQRGLETILRNADRALAFSQDFFDASRADLNSLAFEQEPQALDPLLAAAVERHQAAARTAGVTLELEGPLPLPLLNIDGGRIQHAVEAFVLYQLGRAHPGERILVRAVPGRAGIRVEVQREGLPLSEEEAGLVFQREERAFREKKLEDALRIHLALQEVEVHGGRVGVETDTASTTLYLSLPGTLSQELGGPAALHP</sequence>
<reference evidence="6" key="1">
    <citation type="submission" date="2016-10" db="EMBL/GenBank/DDBJ databases">
        <authorList>
            <person name="Varghese N."/>
            <person name="Submissions S."/>
        </authorList>
    </citation>
    <scope>NUCLEOTIDE SEQUENCE [LARGE SCALE GENOMIC DNA]</scope>
    <source>
        <strain evidence="6">DSM 17044</strain>
    </source>
</reference>
<dbReference type="InterPro" id="IPR036097">
    <property type="entry name" value="HisK_dim/P_sf"/>
</dbReference>
<dbReference type="SMART" id="SM00388">
    <property type="entry name" value="HisKA"/>
    <property type="match status" value="1"/>
</dbReference>
<dbReference type="PANTHER" id="PTHR43547">
    <property type="entry name" value="TWO-COMPONENT HISTIDINE KINASE"/>
    <property type="match status" value="1"/>
</dbReference>
<name>A0A1H8BU31_STIAU</name>
<protein>
    <recommendedName>
        <fullName evidence="2">histidine kinase</fullName>
        <ecNumber evidence="2">2.7.13.3</ecNumber>
    </recommendedName>
</protein>
<dbReference type="GO" id="GO:0000155">
    <property type="term" value="F:phosphorelay sensor kinase activity"/>
    <property type="evidence" value="ECO:0007669"/>
    <property type="project" value="InterPro"/>
</dbReference>
<evidence type="ECO:0000313" key="6">
    <source>
        <dbReference type="Proteomes" id="UP000182719"/>
    </source>
</evidence>
<dbReference type="PROSITE" id="PS50109">
    <property type="entry name" value="HIS_KIN"/>
    <property type="match status" value="1"/>
</dbReference>
<dbReference type="OrthoDB" id="5499381at2"/>
<dbReference type="InterPro" id="IPR036890">
    <property type="entry name" value="HATPase_C_sf"/>
</dbReference>
<evidence type="ECO:0000259" key="4">
    <source>
        <dbReference type="PROSITE" id="PS50109"/>
    </source>
</evidence>
<keyword evidence="6" id="KW-1185">Reference proteome</keyword>
<evidence type="ECO:0000313" key="5">
    <source>
        <dbReference type="EMBL" id="SEM86296.1"/>
    </source>
</evidence>
<dbReference type="EC" id="2.7.13.3" evidence="2"/>
<dbReference type="SUPFAM" id="SSF47384">
    <property type="entry name" value="Homodimeric domain of signal transducing histidine kinase"/>
    <property type="match status" value="1"/>
</dbReference>
<dbReference type="Pfam" id="PF00512">
    <property type="entry name" value="HisKA"/>
    <property type="match status" value="1"/>
</dbReference>
<gene>
    <name evidence="5" type="ORF">SAMN05444354_124101</name>
</gene>
<dbReference type="AlphaFoldDB" id="A0A1H8BU31"/>
<dbReference type="InterPro" id="IPR005467">
    <property type="entry name" value="His_kinase_dom"/>
</dbReference>